<name>A0AAW0WY04_CHEQU</name>
<comment type="similarity">
    <text evidence="1">Belongs to the UBALD family.</text>
</comment>
<dbReference type="InterPro" id="IPR009060">
    <property type="entry name" value="UBA-like_sf"/>
</dbReference>
<comment type="caution">
    <text evidence="4">The sequence shown here is derived from an EMBL/GenBank/DDBJ whole genome shotgun (WGS) entry which is preliminary data.</text>
</comment>
<reference evidence="4 5" key="1">
    <citation type="journal article" date="2024" name="BMC Genomics">
        <title>Genome assembly of redclaw crayfish (Cherax quadricarinatus) provides insights into its immune adaptation and hypoxia tolerance.</title>
        <authorList>
            <person name="Liu Z."/>
            <person name="Zheng J."/>
            <person name="Li H."/>
            <person name="Fang K."/>
            <person name="Wang S."/>
            <person name="He J."/>
            <person name="Zhou D."/>
            <person name="Weng S."/>
            <person name="Chi M."/>
            <person name="Gu Z."/>
            <person name="He J."/>
            <person name="Li F."/>
            <person name="Wang M."/>
        </authorList>
    </citation>
    <scope>NUCLEOTIDE SEQUENCE [LARGE SCALE GENOMIC DNA]</scope>
    <source>
        <strain evidence="4">ZL_2023a</strain>
    </source>
</reference>
<dbReference type="PANTHER" id="PTHR31993:SF4">
    <property type="entry name" value="UBA-LIKE DOMAIN-CONTAINING PROTEIN"/>
    <property type="match status" value="1"/>
</dbReference>
<evidence type="ECO:0000256" key="2">
    <source>
        <dbReference type="SAM" id="MobiDB-lite"/>
    </source>
</evidence>
<feature type="compositionally biased region" description="Polar residues" evidence="2">
    <location>
        <begin position="169"/>
        <end position="179"/>
    </location>
</feature>
<dbReference type="Gene3D" id="1.10.8.10">
    <property type="entry name" value="DNA helicase RuvA subunit, C-terminal domain"/>
    <property type="match status" value="1"/>
</dbReference>
<evidence type="ECO:0000256" key="1">
    <source>
        <dbReference type="ARBA" id="ARBA00006090"/>
    </source>
</evidence>
<dbReference type="AlphaFoldDB" id="A0AAW0WY04"/>
<accession>A0AAW0WY04</accession>
<dbReference type="EMBL" id="JARKIK010000058">
    <property type="protein sequence ID" value="KAK8732177.1"/>
    <property type="molecule type" value="Genomic_DNA"/>
</dbReference>
<dbReference type="InterPro" id="IPR039310">
    <property type="entry name" value="UBALD1/2"/>
</dbReference>
<gene>
    <name evidence="4" type="ORF">OTU49_007222</name>
</gene>
<feature type="region of interest" description="Disordered" evidence="2">
    <location>
        <begin position="85"/>
        <end position="179"/>
    </location>
</feature>
<evidence type="ECO:0000313" key="4">
    <source>
        <dbReference type="EMBL" id="KAK8732177.1"/>
    </source>
</evidence>
<dbReference type="Proteomes" id="UP001445076">
    <property type="component" value="Unassembled WGS sequence"/>
</dbReference>
<evidence type="ECO:0000313" key="5">
    <source>
        <dbReference type="Proteomes" id="UP001445076"/>
    </source>
</evidence>
<dbReference type="SUPFAM" id="SSF46934">
    <property type="entry name" value="UBA-like"/>
    <property type="match status" value="1"/>
</dbReference>
<organism evidence="4 5">
    <name type="scientific">Cherax quadricarinatus</name>
    <name type="common">Australian red claw crayfish</name>
    <dbReference type="NCBI Taxonomy" id="27406"/>
    <lineage>
        <taxon>Eukaryota</taxon>
        <taxon>Metazoa</taxon>
        <taxon>Ecdysozoa</taxon>
        <taxon>Arthropoda</taxon>
        <taxon>Crustacea</taxon>
        <taxon>Multicrustacea</taxon>
        <taxon>Malacostraca</taxon>
        <taxon>Eumalacostraca</taxon>
        <taxon>Eucarida</taxon>
        <taxon>Decapoda</taxon>
        <taxon>Pleocyemata</taxon>
        <taxon>Astacidea</taxon>
        <taxon>Parastacoidea</taxon>
        <taxon>Parastacidae</taxon>
        <taxon>Cherax</taxon>
    </lineage>
</organism>
<feature type="compositionally biased region" description="Pro residues" evidence="2">
    <location>
        <begin position="99"/>
        <end position="145"/>
    </location>
</feature>
<keyword evidence="5" id="KW-1185">Reference proteome</keyword>
<proteinExistence type="inferred from homology"/>
<feature type="domain" description="UBA-like" evidence="3">
    <location>
        <begin position="6"/>
        <end position="47"/>
    </location>
</feature>
<dbReference type="InterPro" id="IPR054109">
    <property type="entry name" value="UBA_8"/>
</dbReference>
<protein>
    <recommendedName>
        <fullName evidence="3">UBA-like domain-containing protein</fullName>
    </recommendedName>
</protein>
<dbReference type="CDD" id="cd14343">
    <property type="entry name" value="UBA_F100B_like"/>
    <property type="match status" value="1"/>
</dbReference>
<dbReference type="Pfam" id="PF22566">
    <property type="entry name" value="UBA_8"/>
    <property type="match status" value="1"/>
</dbReference>
<evidence type="ECO:0000259" key="3">
    <source>
        <dbReference type="Pfam" id="PF22566"/>
    </source>
</evidence>
<dbReference type="PANTHER" id="PTHR31993">
    <property type="entry name" value="UBA-LIKE DOMAIN-CONTAINING PROTEIN 2"/>
    <property type="match status" value="1"/>
</dbReference>
<sequence length="179" mass="20088">MDSSLREQVMINQFVMAAGATREQARQLLQSAHWQFETALSVFFQEAVPNGGASQHHLSHLCTPANTPATPPAFPDALAAFSKMSTQDKLSTSPSGGFSPPPQFQAPHFQPPQFQPPQFQPPHFQPPHFQPPHFQPPQFQPPLSQPPSMMSQQQHHQHHHQQSQPRQIIANNVHINTQR</sequence>